<reference evidence="2 3" key="1">
    <citation type="submission" date="2020-12" db="EMBL/GenBank/DDBJ databases">
        <title>Vagococcus allomyrinae sp. nov. and Enterococcus lavae sp. nov., isolated from the larvae of Allomyrina dichotoma.</title>
        <authorList>
            <person name="Lee S.D."/>
        </authorList>
    </citation>
    <scope>NUCLEOTIDE SEQUENCE [LARGE SCALE GENOMIC DNA]</scope>
    <source>
        <strain evidence="2 3">BWM-S5</strain>
    </source>
</reference>
<evidence type="ECO:0000313" key="3">
    <source>
        <dbReference type="Proteomes" id="UP000673375"/>
    </source>
</evidence>
<evidence type="ECO:0000259" key="1">
    <source>
        <dbReference type="PROSITE" id="PS51186"/>
    </source>
</evidence>
<name>A0ABS4CGT6_9ENTE</name>
<dbReference type="PROSITE" id="PS51186">
    <property type="entry name" value="GNAT"/>
    <property type="match status" value="1"/>
</dbReference>
<accession>A0ABS4CGT6</accession>
<evidence type="ECO:0000313" key="2">
    <source>
        <dbReference type="EMBL" id="MBP1045428.1"/>
    </source>
</evidence>
<dbReference type="InterPro" id="IPR000182">
    <property type="entry name" value="GNAT_dom"/>
</dbReference>
<dbReference type="Gene3D" id="3.40.630.30">
    <property type="match status" value="1"/>
</dbReference>
<comment type="caution">
    <text evidence="2">The sequence shown here is derived from an EMBL/GenBank/DDBJ whole genome shotgun (WGS) entry which is preliminary data.</text>
</comment>
<proteinExistence type="predicted"/>
<protein>
    <submittedName>
        <fullName evidence="2">GNAT family N-acetyltransferase</fullName>
    </submittedName>
</protein>
<sequence length="176" mass="20876">MNQLERKIKDLEYYKNQYHEKKKGNQRCSEYEYFLANKNVMIIDKLDNYPSKAIYIYELNRPSEQWMFDLGFNLQFEDFATLIGKLELGVMINENALRIRKLGVSNNYRNQGDATYMMTKAIHWGKVELFSSISLFASTSAISFYNELNQEQLIKFYNKLGFSGDSRGYMTYKYTQ</sequence>
<dbReference type="InterPro" id="IPR016181">
    <property type="entry name" value="Acyl_CoA_acyltransferase"/>
</dbReference>
<dbReference type="Pfam" id="PF00583">
    <property type="entry name" value="Acetyltransf_1"/>
    <property type="match status" value="1"/>
</dbReference>
<keyword evidence="3" id="KW-1185">Reference proteome</keyword>
<gene>
    <name evidence="2" type="ORF">I6N96_04005</name>
</gene>
<feature type="domain" description="N-acetyltransferase" evidence="1">
    <location>
        <begin position="41"/>
        <end position="176"/>
    </location>
</feature>
<dbReference type="SUPFAM" id="SSF55729">
    <property type="entry name" value="Acyl-CoA N-acyltransferases (Nat)"/>
    <property type="match status" value="1"/>
</dbReference>
<dbReference type="Proteomes" id="UP000673375">
    <property type="component" value="Unassembled WGS sequence"/>
</dbReference>
<organism evidence="2 3">
    <name type="scientific">Enterococcus larvae</name>
    <dbReference type="NCBI Taxonomy" id="2794352"/>
    <lineage>
        <taxon>Bacteria</taxon>
        <taxon>Bacillati</taxon>
        <taxon>Bacillota</taxon>
        <taxon>Bacilli</taxon>
        <taxon>Lactobacillales</taxon>
        <taxon>Enterococcaceae</taxon>
        <taxon>Enterococcus</taxon>
    </lineage>
</organism>
<dbReference type="EMBL" id="JAEDXU010000001">
    <property type="protein sequence ID" value="MBP1045428.1"/>
    <property type="molecule type" value="Genomic_DNA"/>
</dbReference>